<dbReference type="InterPro" id="IPR016159">
    <property type="entry name" value="Cullin_repeat-like_dom_sf"/>
</dbReference>
<evidence type="ECO:0000313" key="7">
    <source>
        <dbReference type="Proteomes" id="UP000241394"/>
    </source>
</evidence>
<dbReference type="InParanoid" id="A0A2R6PWU9"/>
<name>A0A2R6PWU9_ACTCC</name>
<evidence type="ECO:0000256" key="2">
    <source>
        <dbReference type="ARBA" id="ARBA00022448"/>
    </source>
</evidence>
<dbReference type="Pfam" id="PF20669">
    <property type="entry name" value="Exo70_N"/>
    <property type="match status" value="1"/>
</dbReference>
<keyword evidence="3" id="KW-0653">Protein transport</keyword>
<organism evidence="6 7">
    <name type="scientific">Actinidia chinensis var. chinensis</name>
    <name type="common">Chinese soft-hair kiwi</name>
    <dbReference type="NCBI Taxonomy" id="1590841"/>
    <lineage>
        <taxon>Eukaryota</taxon>
        <taxon>Viridiplantae</taxon>
        <taxon>Streptophyta</taxon>
        <taxon>Embryophyta</taxon>
        <taxon>Tracheophyta</taxon>
        <taxon>Spermatophyta</taxon>
        <taxon>Magnoliopsida</taxon>
        <taxon>eudicotyledons</taxon>
        <taxon>Gunneridae</taxon>
        <taxon>Pentapetalae</taxon>
        <taxon>asterids</taxon>
        <taxon>Ericales</taxon>
        <taxon>Actinidiaceae</taxon>
        <taxon>Actinidia</taxon>
    </lineage>
</organism>
<evidence type="ECO:0000256" key="1">
    <source>
        <dbReference type="ARBA" id="ARBA00006756"/>
    </source>
</evidence>
<dbReference type="GO" id="GO:0015031">
    <property type="term" value="P:protein transport"/>
    <property type="evidence" value="ECO:0007669"/>
    <property type="project" value="UniProtKB-KW"/>
</dbReference>
<evidence type="ECO:0000313" key="6">
    <source>
        <dbReference type="EMBL" id="PSR98237.1"/>
    </source>
</evidence>
<dbReference type="PANTHER" id="PTHR12542">
    <property type="entry name" value="EXOCYST COMPLEX PROTEIN EXO70"/>
    <property type="match status" value="1"/>
</dbReference>
<evidence type="ECO:0000256" key="4">
    <source>
        <dbReference type="SAM" id="MobiDB-lite"/>
    </source>
</evidence>
<dbReference type="OrthoDB" id="1922221at2759"/>
<dbReference type="GO" id="GO:0005546">
    <property type="term" value="F:phosphatidylinositol-4,5-bisphosphate binding"/>
    <property type="evidence" value="ECO:0007669"/>
    <property type="project" value="InterPro"/>
</dbReference>
<keyword evidence="2 3" id="KW-0813">Transport</keyword>
<dbReference type="EMBL" id="NKQK01000022">
    <property type="protein sequence ID" value="PSR98237.1"/>
    <property type="molecule type" value="Genomic_DNA"/>
</dbReference>
<reference evidence="7" key="2">
    <citation type="journal article" date="2018" name="BMC Genomics">
        <title>A manually annotated Actinidia chinensis var. chinensis (kiwifruit) genome highlights the challenges associated with draft genomes and gene prediction in plants.</title>
        <authorList>
            <person name="Pilkington S.M."/>
            <person name="Crowhurst R."/>
            <person name="Hilario E."/>
            <person name="Nardozza S."/>
            <person name="Fraser L."/>
            <person name="Peng Y."/>
            <person name="Gunaseelan K."/>
            <person name="Simpson R."/>
            <person name="Tahir J."/>
            <person name="Deroles S.C."/>
            <person name="Templeton K."/>
            <person name="Luo Z."/>
            <person name="Davy M."/>
            <person name="Cheng C."/>
            <person name="McNeilage M."/>
            <person name="Scaglione D."/>
            <person name="Liu Y."/>
            <person name="Zhang Q."/>
            <person name="Datson P."/>
            <person name="De Silva N."/>
            <person name="Gardiner S.E."/>
            <person name="Bassett H."/>
            <person name="Chagne D."/>
            <person name="McCallum J."/>
            <person name="Dzierzon H."/>
            <person name="Deng C."/>
            <person name="Wang Y.Y."/>
            <person name="Barron L."/>
            <person name="Manako K."/>
            <person name="Bowen J."/>
            <person name="Foster T.M."/>
            <person name="Erridge Z.A."/>
            <person name="Tiffin H."/>
            <person name="Waite C.N."/>
            <person name="Davies K.M."/>
            <person name="Grierson E.P."/>
            <person name="Laing W.A."/>
            <person name="Kirk R."/>
            <person name="Chen X."/>
            <person name="Wood M."/>
            <person name="Montefiori M."/>
            <person name="Brummell D.A."/>
            <person name="Schwinn K.E."/>
            <person name="Catanach A."/>
            <person name="Fullerton C."/>
            <person name="Li D."/>
            <person name="Meiyalaghan S."/>
            <person name="Nieuwenhuizen N."/>
            <person name="Read N."/>
            <person name="Prakash R."/>
            <person name="Hunter D."/>
            <person name="Zhang H."/>
            <person name="McKenzie M."/>
            <person name="Knabel M."/>
            <person name="Harris A."/>
            <person name="Allan A.C."/>
            <person name="Gleave A."/>
            <person name="Chen A."/>
            <person name="Janssen B.J."/>
            <person name="Plunkett B."/>
            <person name="Ampomah-Dwamena C."/>
            <person name="Voogd C."/>
            <person name="Leif D."/>
            <person name="Lafferty D."/>
            <person name="Souleyre E.J.F."/>
            <person name="Varkonyi-Gasic E."/>
            <person name="Gambi F."/>
            <person name="Hanley J."/>
            <person name="Yao J.L."/>
            <person name="Cheung J."/>
            <person name="David K.M."/>
            <person name="Warren B."/>
            <person name="Marsh K."/>
            <person name="Snowden K.C."/>
            <person name="Lin-Wang K."/>
            <person name="Brian L."/>
            <person name="Martinez-Sanchez M."/>
            <person name="Wang M."/>
            <person name="Ileperuma N."/>
            <person name="Macnee N."/>
            <person name="Campin R."/>
            <person name="McAtee P."/>
            <person name="Drummond R.S.M."/>
            <person name="Espley R.V."/>
            <person name="Ireland H.S."/>
            <person name="Wu R."/>
            <person name="Atkinson R.G."/>
            <person name="Karunairetnam S."/>
            <person name="Bulley S."/>
            <person name="Chunkath S."/>
            <person name="Hanley Z."/>
            <person name="Storey R."/>
            <person name="Thrimawithana A.H."/>
            <person name="Thomson S."/>
            <person name="David C."/>
            <person name="Testolin R."/>
            <person name="Huang H."/>
            <person name="Hellens R.P."/>
            <person name="Schaffer R.J."/>
        </authorList>
    </citation>
    <scope>NUCLEOTIDE SEQUENCE [LARGE SCALE GENOMIC DNA]</scope>
    <source>
        <strain evidence="7">cv. Red5</strain>
    </source>
</reference>
<reference evidence="6 7" key="1">
    <citation type="submission" date="2017-07" db="EMBL/GenBank/DDBJ databases">
        <title>An improved, manually edited Actinidia chinensis var. chinensis (kiwifruit) genome highlights the challenges associated with draft genomes and gene prediction in plants.</title>
        <authorList>
            <person name="Pilkington S."/>
            <person name="Crowhurst R."/>
            <person name="Hilario E."/>
            <person name="Nardozza S."/>
            <person name="Fraser L."/>
            <person name="Peng Y."/>
            <person name="Gunaseelan K."/>
            <person name="Simpson R."/>
            <person name="Tahir J."/>
            <person name="Deroles S."/>
            <person name="Templeton K."/>
            <person name="Luo Z."/>
            <person name="Davy M."/>
            <person name="Cheng C."/>
            <person name="Mcneilage M."/>
            <person name="Scaglione D."/>
            <person name="Liu Y."/>
            <person name="Zhang Q."/>
            <person name="Datson P."/>
            <person name="De Silva N."/>
            <person name="Gardiner S."/>
            <person name="Bassett H."/>
            <person name="Chagne D."/>
            <person name="Mccallum J."/>
            <person name="Dzierzon H."/>
            <person name="Deng C."/>
            <person name="Wang Y.-Y."/>
            <person name="Barron N."/>
            <person name="Manako K."/>
            <person name="Bowen J."/>
            <person name="Foster T."/>
            <person name="Erridge Z."/>
            <person name="Tiffin H."/>
            <person name="Waite C."/>
            <person name="Davies K."/>
            <person name="Grierson E."/>
            <person name="Laing W."/>
            <person name="Kirk R."/>
            <person name="Chen X."/>
            <person name="Wood M."/>
            <person name="Montefiori M."/>
            <person name="Brummell D."/>
            <person name="Schwinn K."/>
            <person name="Catanach A."/>
            <person name="Fullerton C."/>
            <person name="Li D."/>
            <person name="Meiyalaghan S."/>
            <person name="Nieuwenhuizen N."/>
            <person name="Read N."/>
            <person name="Prakash R."/>
            <person name="Hunter D."/>
            <person name="Zhang H."/>
            <person name="Mckenzie M."/>
            <person name="Knabel M."/>
            <person name="Harris A."/>
            <person name="Allan A."/>
            <person name="Chen A."/>
            <person name="Janssen B."/>
            <person name="Plunkett B."/>
            <person name="Dwamena C."/>
            <person name="Voogd C."/>
            <person name="Leif D."/>
            <person name="Lafferty D."/>
            <person name="Souleyre E."/>
            <person name="Varkonyi-Gasic E."/>
            <person name="Gambi F."/>
            <person name="Hanley J."/>
            <person name="Yao J.-L."/>
            <person name="Cheung J."/>
            <person name="David K."/>
            <person name="Warren B."/>
            <person name="Marsh K."/>
            <person name="Snowden K."/>
            <person name="Lin-Wang K."/>
            <person name="Brian L."/>
            <person name="Martinez-Sanchez M."/>
            <person name="Wang M."/>
            <person name="Ileperuma N."/>
            <person name="Macnee N."/>
            <person name="Campin R."/>
            <person name="Mcatee P."/>
            <person name="Drummond R."/>
            <person name="Espley R."/>
            <person name="Ireland H."/>
            <person name="Wu R."/>
            <person name="Atkinson R."/>
            <person name="Karunairetnam S."/>
            <person name="Bulley S."/>
            <person name="Chunkath S."/>
            <person name="Hanley Z."/>
            <person name="Storey R."/>
            <person name="Thrimawithana A."/>
            <person name="Thomson S."/>
            <person name="David C."/>
            <person name="Testolin R."/>
        </authorList>
    </citation>
    <scope>NUCLEOTIDE SEQUENCE [LARGE SCALE GENOMIC DNA]</scope>
    <source>
        <strain evidence="7">cv. Red5</strain>
        <tissue evidence="6">Young leaf</tissue>
    </source>
</reference>
<feature type="compositionally biased region" description="Acidic residues" evidence="4">
    <location>
        <begin position="154"/>
        <end position="163"/>
    </location>
</feature>
<feature type="compositionally biased region" description="Low complexity" evidence="4">
    <location>
        <begin position="12"/>
        <end position="28"/>
    </location>
</feature>
<dbReference type="Proteomes" id="UP000241394">
    <property type="component" value="Chromosome LG22"/>
</dbReference>
<accession>A0A2R6PWU9</accession>
<dbReference type="FunFam" id="1.20.1280.170:FF:000003">
    <property type="entry name" value="Exocyst subunit Exo70 family protein"/>
    <property type="match status" value="1"/>
</dbReference>
<dbReference type="AlphaFoldDB" id="A0A2R6PWU9"/>
<dbReference type="PANTHER" id="PTHR12542:SF38">
    <property type="entry name" value="EXOCYST SUBUNIT EXO70 FAMILY PROTEIN"/>
    <property type="match status" value="1"/>
</dbReference>
<dbReference type="OMA" id="RFVANYE"/>
<comment type="similarity">
    <text evidence="1 3">Belongs to the EXO70 family.</text>
</comment>
<sequence length="634" mass="71005">MPRKGMMGHFFSSKSSSSAISHGSSPSRASLYTPTSSFSSDAAMEQTLATAETMITKWNADISSFAKVTSLFYENRKEARDFIKCVHDLQKSMHLLVMEDSNSEKLVRGQNLMETAMKRLQKEFYQILSMNRAHLDPESVSARTSRSSTRSSTSDDDDDDGSEDEIRIAGESITEVEDVSAIAMADLRSIAECMISSGYGKECVTIYKIIRKSIVDEGIYKLGVEKFSSSQIQKMDWDALELKINNWLKSVKIAVKTLFNGERILCDQVFAASESIKESCFTEISREGAQILFGFPEIVARSDKKSPEKIFRTLDMYTAISSHWPEIESIFSFESTSVVLSQSVNSLIKLGESVRTMMVEFESAIQKDASKSAIAGGGVHHLTIHVMDYVSLLADYSNVLVDILDGYPPPAKSSMPESYFDSSDSDESPAPAISLRFAWLILVLLCKLDGKSKHYKDVSLAYLFLANNLQHVINKVRTSNIQYLLGDDWVTKHESKVKQFAANYERLGWGHVIDSMPEDPTAEMSPEAVKEFFRRFNTAFEQAHHKQAACVVPDRKLRDEIKSTIARKVMAAYRQFYNTHRVVLRGERNLNLLVRFAPEDVGNYLSDLFFGNVGSWSSLSSSSGSSHSKASRSR</sequence>
<dbReference type="STRING" id="1590841.A0A2R6PWU9"/>
<proteinExistence type="inferred from homology"/>
<feature type="domain" description="Exocyst complex subunit Exo70 C-terminal" evidence="5">
    <location>
        <begin position="246"/>
        <end position="607"/>
    </location>
</feature>
<evidence type="ECO:0000256" key="3">
    <source>
        <dbReference type="RuleBase" id="RU365026"/>
    </source>
</evidence>
<dbReference type="InterPro" id="IPR004140">
    <property type="entry name" value="Exo70"/>
</dbReference>
<dbReference type="SUPFAM" id="SSF74788">
    <property type="entry name" value="Cullin repeat-like"/>
    <property type="match status" value="1"/>
</dbReference>
<dbReference type="FunCoup" id="A0A2R6PWU9">
    <property type="interactions" value="1440"/>
</dbReference>
<comment type="function">
    <text evidence="3">Component of the exocyst complex.</text>
</comment>
<dbReference type="Pfam" id="PF03081">
    <property type="entry name" value="Exo70_C"/>
    <property type="match status" value="1"/>
</dbReference>
<protein>
    <recommendedName>
        <fullName evidence="3">Exocyst subunit Exo70 family protein</fullName>
    </recommendedName>
</protein>
<feature type="region of interest" description="Disordered" evidence="4">
    <location>
        <begin position="136"/>
        <end position="164"/>
    </location>
</feature>
<dbReference type="GO" id="GO:0006887">
    <property type="term" value="P:exocytosis"/>
    <property type="evidence" value="ECO:0007669"/>
    <property type="project" value="UniProtKB-KW"/>
</dbReference>
<dbReference type="GO" id="GO:0000145">
    <property type="term" value="C:exocyst"/>
    <property type="evidence" value="ECO:0007669"/>
    <property type="project" value="InterPro"/>
</dbReference>
<gene>
    <name evidence="6" type="ORF">CEY00_Acc24839</name>
</gene>
<feature type="region of interest" description="Disordered" evidence="4">
    <location>
        <begin position="1"/>
        <end position="28"/>
    </location>
</feature>
<comment type="caution">
    <text evidence="6">The sequence shown here is derived from an EMBL/GenBank/DDBJ whole genome shotgun (WGS) entry which is preliminary data.</text>
</comment>
<dbReference type="Gene3D" id="1.20.1280.170">
    <property type="entry name" value="Exocyst complex component Exo70"/>
    <property type="match status" value="1"/>
</dbReference>
<keyword evidence="7" id="KW-1185">Reference proteome</keyword>
<keyword evidence="3" id="KW-0268">Exocytosis</keyword>
<dbReference type="Gramene" id="PSR98237">
    <property type="protein sequence ID" value="PSR98237"/>
    <property type="gene ID" value="CEY00_Acc24839"/>
</dbReference>
<feature type="compositionally biased region" description="Low complexity" evidence="4">
    <location>
        <begin position="143"/>
        <end position="152"/>
    </location>
</feature>
<evidence type="ECO:0000259" key="5">
    <source>
        <dbReference type="Pfam" id="PF03081"/>
    </source>
</evidence>
<dbReference type="InterPro" id="IPR046364">
    <property type="entry name" value="Exo70_C"/>
</dbReference>